<evidence type="ECO:0000256" key="2">
    <source>
        <dbReference type="ARBA" id="ARBA00023002"/>
    </source>
</evidence>
<dbReference type="InterPro" id="IPR036291">
    <property type="entry name" value="NAD(P)-bd_dom_sf"/>
</dbReference>
<evidence type="ECO:0000313" key="6">
    <source>
        <dbReference type="Proteomes" id="UP000470404"/>
    </source>
</evidence>
<dbReference type="AlphaFoldDB" id="A0A1I5NUC8"/>
<dbReference type="Gene3D" id="3.40.50.720">
    <property type="entry name" value="NAD(P)-binding Rossmann-like Domain"/>
    <property type="match status" value="1"/>
</dbReference>
<dbReference type="InterPro" id="IPR051122">
    <property type="entry name" value="SDR_DHRS6-like"/>
</dbReference>
<dbReference type="STRING" id="112413.SAMN05421854_104517"/>
<dbReference type="SUPFAM" id="SSF51735">
    <property type="entry name" value="NAD(P)-binding Rossmann-fold domains"/>
    <property type="match status" value="1"/>
</dbReference>
<dbReference type="PRINTS" id="PR00081">
    <property type="entry name" value="GDHRDH"/>
</dbReference>
<organism evidence="4 5">
    <name type="scientific">Amycolatopsis rubida</name>
    <dbReference type="NCBI Taxonomy" id="112413"/>
    <lineage>
        <taxon>Bacteria</taxon>
        <taxon>Bacillati</taxon>
        <taxon>Actinomycetota</taxon>
        <taxon>Actinomycetes</taxon>
        <taxon>Pseudonocardiales</taxon>
        <taxon>Pseudonocardiaceae</taxon>
        <taxon>Amycolatopsis</taxon>
    </lineage>
</organism>
<dbReference type="OrthoDB" id="670853at2"/>
<comment type="similarity">
    <text evidence="1">Belongs to the short-chain dehydrogenases/reductases (SDR) family.</text>
</comment>
<dbReference type="RefSeq" id="WP_067591718.1">
    <property type="nucleotide sequence ID" value="NZ_FOWC01000004.1"/>
</dbReference>
<evidence type="ECO:0000256" key="1">
    <source>
        <dbReference type="ARBA" id="ARBA00006484"/>
    </source>
</evidence>
<protein>
    <submittedName>
        <fullName evidence="4">Enoyl-[acyl-carrier-protein] reductase (NADH)</fullName>
    </submittedName>
    <submittedName>
        <fullName evidence="3">SDR family oxidoreductase</fullName>
    </submittedName>
</protein>
<gene>
    <name evidence="3" type="ORF">G3I59_41685</name>
    <name evidence="4" type="ORF">SAMN05421854_104517</name>
</gene>
<dbReference type="PANTHER" id="PTHR43477">
    <property type="entry name" value="DIHYDROANTICAPSIN 7-DEHYDROGENASE"/>
    <property type="match status" value="1"/>
</dbReference>
<name>A0A1I5NUC8_9PSEU</name>
<dbReference type="InterPro" id="IPR002347">
    <property type="entry name" value="SDR_fam"/>
</dbReference>
<dbReference type="CDD" id="cd05233">
    <property type="entry name" value="SDR_c"/>
    <property type="match status" value="1"/>
</dbReference>
<reference evidence="3 6" key="2">
    <citation type="submission" date="2020-01" db="EMBL/GenBank/DDBJ databases">
        <title>Insect and environment-associated Actinomycetes.</title>
        <authorList>
            <person name="Currrie C."/>
            <person name="Chevrette M."/>
            <person name="Carlson C."/>
            <person name="Stubbendieck R."/>
            <person name="Wendt-Pienkowski E."/>
        </authorList>
    </citation>
    <scope>NUCLEOTIDE SEQUENCE [LARGE SCALE GENOMIC DNA]</scope>
    <source>
        <strain evidence="3 6">SID8386</strain>
    </source>
</reference>
<dbReference type="EMBL" id="FOWC01000004">
    <property type="protein sequence ID" value="SFP24936.1"/>
    <property type="molecule type" value="Genomic_DNA"/>
</dbReference>
<dbReference type="GO" id="GO:0016491">
    <property type="term" value="F:oxidoreductase activity"/>
    <property type="evidence" value="ECO:0007669"/>
    <property type="project" value="UniProtKB-KW"/>
</dbReference>
<evidence type="ECO:0000313" key="4">
    <source>
        <dbReference type="EMBL" id="SFP24936.1"/>
    </source>
</evidence>
<dbReference type="Proteomes" id="UP000470404">
    <property type="component" value="Unassembled WGS sequence"/>
</dbReference>
<evidence type="ECO:0000313" key="3">
    <source>
        <dbReference type="EMBL" id="NEC61941.1"/>
    </source>
</evidence>
<proteinExistence type="inferred from homology"/>
<keyword evidence="2" id="KW-0560">Oxidoreductase</keyword>
<dbReference type="PANTHER" id="PTHR43477:SF1">
    <property type="entry name" value="DIHYDROANTICAPSIN 7-DEHYDROGENASE"/>
    <property type="match status" value="1"/>
</dbReference>
<keyword evidence="6" id="KW-1185">Reference proteome</keyword>
<dbReference type="EMBL" id="JAAGNC010000203">
    <property type="protein sequence ID" value="NEC61941.1"/>
    <property type="molecule type" value="Genomic_DNA"/>
</dbReference>
<dbReference type="Pfam" id="PF13561">
    <property type="entry name" value="adh_short_C2"/>
    <property type="match status" value="1"/>
</dbReference>
<reference evidence="4 5" key="1">
    <citation type="submission" date="2016-10" db="EMBL/GenBank/DDBJ databases">
        <authorList>
            <person name="de Groot N.N."/>
        </authorList>
    </citation>
    <scope>NUCLEOTIDE SEQUENCE [LARGE SCALE GENOMIC DNA]</scope>
    <source>
        <strain evidence="4 5">DSM 44637</strain>
    </source>
</reference>
<dbReference type="Proteomes" id="UP000199137">
    <property type="component" value="Unassembled WGS sequence"/>
</dbReference>
<accession>A0A1I5NUC8</accession>
<evidence type="ECO:0000313" key="5">
    <source>
        <dbReference type="Proteomes" id="UP000199137"/>
    </source>
</evidence>
<sequence length="251" mass="25716">MLLEGKNAVVYGAGGGIGGAFARAFAEEGARVFLAGRTREKLDRVADGIRAAGGTADVAVVDALDEKSVDAHADAVVEAAGSLDISVNVISHGDVQGTPLVEMSLADYEQPVVNGVRTTFLTMRAAGRHMRRQGNGVVLLFGGDGDPVRNHAVGGLQVGFSALEAMRRQLAAELGRYGVRTVTLRTGGVPETIPAGFPGAEELTAELAEPTMLGRTATLADVGAVAAFVASDRARTMTAATVNVSCGALVD</sequence>